<dbReference type="PRINTS" id="PR00177">
    <property type="entry name" value="NMDARECEPTOR"/>
</dbReference>
<evidence type="ECO:0000256" key="3">
    <source>
        <dbReference type="ARBA" id="ARBA00022692"/>
    </source>
</evidence>
<feature type="transmembrane region" description="Helical" evidence="19">
    <location>
        <begin position="738"/>
        <end position="760"/>
    </location>
</feature>
<dbReference type="InterPro" id="IPR019594">
    <property type="entry name" value="Glu/Gly-bd"/>
</dbReference>
<feature type="domain" description="Ionotropic glutamate receptor L-glutamate and glycine-binding" evidence="22">
    <location>
        <begin position="538"/>
        <end position="606"/>
    </location>
</feature>
<dbReference type="InterPro" id="IPR028082">
    <property type="entry name" value="Peripla_BP_I"/>
</dbReference>
<feature type="binding site" evidence="15">
    <location>
        <position position="838"/>
    </location>
    <ligand>
        <name>L-glutamate</name>
        <dbReference type="ChEBI" id="CHEBI:29985"/>
    </ligand>
</feature>
<evidence type="ECO:0000256" key="14">
    <source>
        <dbReference type="ARBA" id="ARBA00034104"/>
    </source>
</evidence>
<keyword evidence="24" id="KW-1185">Reference proteome</keyword>
<feature type="signal peptide" evidence="20">
    <location>
        <begin position="1"/>
        <end position="22"/>
    </location>
</feature>
<keyword evidence="17" id="KW-1015">Disulfide bond</keyword>
<feature type="transmembrane region" description="Helical" evidence="19">
    <location>
        <begin position="38"/>
        <end position="55"/>
    </location>
</feature>
<evidence type="ECO:0000256" key="4">
    <source>
        <dbReference type="ARBA" id="ARBA00022729"/>
    </source>
</evidence>
<evidence type="ECO:0000313" key="23">
    <source>
        <dbReference type="EMBL" id="PAA63018.1"/>
    </source>
</evidence>
<keyword evidence="11" id="KW-0628">Postsynaptic cell membrane</keyword>
<keyword evidence="2" id="KW-1003">Cell membrane</keyword>
<evidence type="ECO:0000313" key="24">
    <source>
        <dbReference type="Proteomes" id="UP000215902"/>
    </source>
</evidence>
<feature type="region of interest" description="Disordered" evidence="18">
    <location>
        <begin position="193"/>
        <end position="218"/>
    </location>
</feature>
<dbReference type="AlphaFoldDB" id="A0A267ENE6"/>
<dbReference type="SUPFAM" id="SSF53850">
    <property type="entry name" value="Periplasmic binding protein-like II"/>
    <property type="match status" value="1"/>
</dbReference>
<name>A0A267ENE6_9PLAT</name>
<feature type="domain" description="Ionotropic glutamate receptor C-terminal" evidence="21">
    <location>
        <begin position="528"/>
        <end position="902"/>
    </location>
</feature>
<comment type="subcellular location">
    <subcellularLocation>
        <location evidence="14">Postsynaptic cell membrane</location>
        <topology evidence="14">Multi-pass membrane protein</topology>
    </subcellularLocation>
</comment>
<evidence type="ECO:0000256" key="6">
    <source>
        <dbReference type="ARBA" id="ARBA00023018"/>
    </source>
</evidence>
<dbReference type="GO" id="GO:0015276">
    <property type="term" value="F:ligand-gated monoatomic ion channel activity"/>
    <property type="evidence" value="ECO:0007669"/>
    <property type="project" value="InterPro"/>
</dbReference>
<evidence type="ECO:0000256" key="12">
    <source>
        <dbReference type="ARBA" id="ARBA00023286"/>
    </source>
</evidence>
<evidence type="ECO:0000256" key="19">
    <source>
        <dbReference type="SAM" id="Phobius"/>
    </source>
</evidence>
<reference evidence="23 24" key="1">
    <citation type="submission" date="2017-06" db="EMBL/GenBank/DDBJ databases">
        <title>A platform for efficient transgenesis in Macrostomum lignano, a flatworm model organism for stem cell research.</title>
        <authorList>
            <person name="Berezikov E."/>
        </authorList>
    </citation>
    <scope>NUCLEOTIDE SEQUENCE [LARGE SCALE GENOMIC DNA]</scope>
    <source>
        <strain evidence="23">DV1</strain>
        <tissue evidence="23">Whole organism</tissue>
    </source>
</reference>
<evidence type="ECO:0000256" key="20">
    <source>
        <dbReference type="SAM" id="SignalP"/>
    </source>
</evidence>
<dbReference type="GO" id="GO:0045211">
    <property type="term" value="C:postsynaptic membrane"/>
    <property type="evidence" value="ECO:0007669"/>
    <property type="project" value="UniProtKB-SubCell"/>
</dbReference>
<dbReference type="InterPro" id="IPR001828">
    <property type="entry name" value="ANF_lig-bd_rcpt"/>
</dbReference>
<evidence type="ECO:0000256" key="8">
    <source>
        <dbReference type="ARBA" id="ARBA00023136"/>
    </source>
</evidence>
<dbReference type="FunFam" id="1.10.287.70:FF:000067">
    <property type="entry name" value="glutamate receptor 2 isoform X1"/>
    <property type="match status" value="1"/>
</dbReference>
<evidence type="ECO:0000256" key="13">
    <source>
        <dbReference type="ARBA" id="ARBA00023303"/>
    </source>
</evidence>
<dbReference type="FunFam" id="3.40.190.10:FF:000399">
    <property type="entry name" value="Predicted protein"/>
    <property type="match status" value="1"/>
</dbReference>
<dbReference type="SMART" id="SM00079">
    <property type="entry name" value="PBPe"/>
    <property type="match status" value="1"/>
</dbReference>
<dbReference type="Gene3D" id="1.10.287.70">
    <property type="match status" value="1"/>
</dbReference>
<evidence type="ECO:0000256" key="17">
    <source>
        <dbReference type="PIRSR" id="PIRSR601508-3"/>
    </source>
</evidence>
<feature type="site" description="Interaction with the cone snail toxin Con-ikot-ikot" evidence="16">
    <location>
        <position position="794"/>
    </location>
</feature>
<dbReference type="Gene3D" id="3.40.50.2300">
    <property type="match status" value="2"/>
</dbReference>
<evidence type="ECO:0000256" key="7">
    <source>
        <dbReference type="ARBA" id="ARBA00023065"/>
    </source>
</evidence>
<organism evidence="23 24">
    <name type="scientific">Macrostomum lignano</name>
    <dbReference type="NCBI Taxonomy" id="282301"/>
    <lineage>
        <taxon>Eukaryota</taxon>
        <taxon>Metazoa</taxon>
        <taxon>Spiralia</taxon>
        <taxon>Lophotrochozoa</taxon>
        <taxon>Platyhelminthes</taxon>
        <taxon>Rhabditophora</taxon>
        <taxon>Macrostomorpha</taxon>
        <taxon>Macrostomida</taxon>
        <taxon>Macrostomidae</taxon>
        <taxon>Macrostomum</taxon>
    </lineage>
</organism>
<feature type="binding site" evidence="15">
    <location>
        <position position="622"/>
    </location>
    <ligand>
        <name>L-glutamate</name>
        <dbReference type="ChEBI" id="CHEBI:29985"/>
    </ligand>
</feature>
<accession>A0A267ENE6</accession>
<dbReference type="Gene3D" id="3.40.190.10">
    <property type="entry name" value="Periplasmic binding protein-like II"/>
    <property type="match status" value="2"/>
</dbReference>
<dbReference type="STRING" id="282301.A0A267ENE6"/>
<evidence type="ECO:0000259" key="21">
    <source>
        <dbReference type="SMART" id="SM00079"/>
    </source>
</evidence>
<keyword evidence="6" id="KW-0770">Synapse</keyword>
<evidence type="ECO:0000259" key="22">
    <source>
        <dbReference type="SMART" id="SM00918"/>
    </source>
</evidence>
<evidence type="ECO:0000256" key="11">
    <source>
        <dbReference type="ARBA" id="ARBA00023257"/>
    </source>
</evidence>
<feature type="transmembrane region" description="Helical" evidence="19">
    <location>
        <begin position="931"/>
        <end position="952"/>
    </location>
</feature>
<dbReference type="SUPFAM" id="SSF53822">
    <property type="entry name" value="Periplasmic binding protein-like I"/>
    <property type="match status" value="1"/>
</dbReference>
<keyword evidence="7" id="KW-0406">Ion transport</keyword>
<feature type="site" description="Crucial to convey clamshell closure to channel opening" evidence="16">
    <location>
        <position position="767"/>
    </location>
</feature>
<evidence type="ECO:0000256" key="16">
    <source>
        <dbReference type="PIRSR" id="PIRSR601508-2"/>
    </source>
</evidence>
<evidence type="ECO:0000256" key="10">
    <source>
        <dbReference type="ARBA" id="ARBA00023180"/>
    </source>
</evidence>
<evidence type="ECO:0000256" key="15">
    <source>
        <dbReference type="PIRSR" id="PIRSR601508-1"/>
    </source>
</evidence>
<dbReference type="SMART" id="SM00918">
    <property type="entry name" value="Lig_chan-Glu_bd"/>
    <property type="match status" value="1"/>
</dbReference>
<keyword evidence="8 19" id="KW-0472">Membrane</keyword>
<dbReference type="Pfam" id="PF00060">
    <property type="entry name" value="Lig_chan"/>
    <property type="match status" value="1"/>
</dbReference>
<dbReference type="EMBL" id="NIVC01001880">
    <property type="protein sequence ID" value="PAA63018.1"/>
    <property type="molecule type" value="Genomic_DNA"/>
</dbReference>
<proteinExistence type="predicted"/>
<keyword evidence="12" id="KW-1071">Ligand-gated ion channel</keyword>
<keyword evidence="9" id="KW-0675">Receptor</keyword>
<keyword evidence="4 20" id="KW-0732">Signal</keyword>
<protein>
    <recommendedName>
        <fullName evidence="25">Glutamate receptor</fullName>
    </recommendedName>
</protein>
<dbReference type="Proteomes" id="UP000215902">
    <property type="component" value="Unassembled WGS sequence"/>
</dbReference>
<dbReference type="Pfam" id="PF01094">
    <property type="entry name" value="ANF_receptor"/>
    <property type="match status" value="1"/>
</dbReference>
<feature type="binding site" evidence="15">
    <location>
        <position position="617"/>
    </location>
    <ligand>
        <name>L-glutamate</name>
        <dbReference type="ChEBI" id="CHEBI:29985"/>
    </ligand>
</feature>
<feature type="non-terminal residue" evidence="23">
    <location>
        <position position="1"/>
    </location>
</feature>
<dbReference type="OrthoDB" id="5984008at2759"/>
<comment type="caution">
    <text evidence="23">The sequence shown here is derived from an EMBL/GenBank/DDBJ whole genome shotgun (WGS) entry which is preliminary data.</text>
</comment>
<feature type="chain" id="PRO_5013057425" description="Glutamate receptor" evidence="20">
    <location>
        <begin position="23"/>
        <end position="1003"/>
    </location>
</feature>
<sequence length="1003" mass="112143">SSLSSLFSPLLCLLSALQFAVAARLLFLLPDRMKHFSLPRGGCGLLLCCFMWAAAAPPGAMAAKKTYLIGGIFKNSSLQSASYAAFNFAIEQLRLRSDSGDRLAGPASFSWFGPLGGRRDRYEAAVEFVENPEDSFQISSAICRLVSRGVLAIFGPAHYKTLPMVQSMTDNLAVLYLTNSFVDQLQPDRIVHRRQKTSSGGGAGRASGGGGSSSGRGGSRVHGKFLIRLKPVITQALIAIIDHENWERFFFLYDSQSALLRLRELFEAYNNRDATISADIRDLTDNSDRSAAAATVLNYIDKKSKETLKRVFLDVSDQELQRKLFAEIRSIRSSRFNYHYLIMGSDMNELNMTSFRHGGVNITGFSLLNASNPKFRRFRDEFWSQEERLRRWPTKFDNLQGVVPLSAALMLDGMEALVRAHEQLPAVRQTRRQADDCLPTLTPAYPAASLSGAIKSARHGTGAGFEGLTGWVEFNRTGYRDRFRVQVFEAGVKSELLPISEWSRDGGFRITRSKLRKKGLRLNFSNRTRVVTSILSEPFLMLRGNTSFDGTPLVGNERFTGFCADFIKQLARKIGFDYVIKPVADGNFGDDSNNGTWNGMIGELYRQEADIAVAPLTITSKREKAVDFSTPYMEVGLSVMFLRPTKAESDRFGFMKPLSMEIWMCIAFAYLGVSVVLFVVSRFSPYEWYMSQESGGPPGRVINDFSIFNSLWFALSAFMQQGGDISPRSLSGRIVGSVWWFFTLIIVSSYTANLAAFLTVERMSTPIQSYEDLAKQTKIKYGVVNSGSSKDFFRESTSQDFRRMWQFMEANPNVFVDTIQEGVNRVLNSNNDYAFLLESTMNEYYSQQNCRTMKVGGNLESGRGYGIATPSGSDLRDPINLNVLQLKEKGDISALQTKWWYEKQGSCPNQEKDDAKKNSAQSLELQSVAGLFYILVAGTAFGVVLSLLEFGYRCALLAKRKKRSFREVARDMLILSTRGRLTVECPHESSDLIDGGASRRFLK</sequence>
<keyword evidence="10" id="KW-0325">Glycoprotein</keyword>
<evidence type="ECO:0000256" key="2">
    <source>
        <dbReference type="ARBA" id="ARBA00022475"/>
    </source>
</evidence>
<feature type="disulfide bond" evidence="17">
    <location>
        <begin position="143"/>
        <end position="437"/>
    </location>
</feature>
<evidence type="ECO:0000256" key="9">
    <source>
        <dbReference type="ARBA" id="ARBA00023170"/>
    </source>
</evidence>
<feature type="disulfide bond" evidence="17">
    <location>
        <begin position="850"/>
        <end position="907"/>
    </location>
</feature>
<dbReference type="InterPro" id="IPR015683">
    <property type="entry name" value="Ionotropic_Glu_rcpt"/>
</dbReference>
<dbReference type="PANTHER" id="PTHR18966">
    <property type="entry name" value="IONOTROPIC GLUTAMATE RECEPTOR"/>
    <property type="match status" value="1"/>
</dbReference>
<keyword evidence="3 19" id="KW-0812">Transmembrane</keyword>
<evidence type="ECO:0008006" key="25">
    <source>
        <dbReference type="Google" id="ProtNLM"/>
    </source>
</evidence>
<keyword evidence="1" id="KW-0813">Transport</keyword>
<dbReference type="FunFam" id="3.40.190.10:FF:000060">
    <property type="entry name" value="Glutamate receptor ionotropic, kainate 1"/>
    <property type="match status" value="1"/>
</dbReference>
<evidence type="ECO:0000256" key="5">
    <source>
        <dbReference type="ARBA" id="ARBA00022989"/>
    </source>
</evidence>
<gene>
    <name evidence="23" type="ORF">BOX15_Mlig023176g3</name>
</gene>
<evidence type="ECO:0000256" key="1">
    <source>
        <dbReference type="ARBA" id="ARBA00022448"/>
    </source>
</evidence>
<keyword evidence="13" id="KW-0407">Ion channel</keyword>
<dbReference type="InterPro" id="IPR001508">
    <property type="entry name" value="Iono_Glu_rcpt_met"/>
</dbReference>
<dbReference type="GO" id="GO:0038023">
    <property type="term" value="F:signaling receptor activity"/>
    <property type="evidence" value="ECO:0007669"/>
    <property type="project" value="InterPro"/>
</dbReference>
<evidence type="ECO:0000256" key="18">
    <source>
        <dbReference type="SAM" id="MobiDB-lite"/>
    </source>
</evidence>
<feature type="binding site" evidence="15">
    <location>
        <position position="788"/>
    </location>
    <ligand>
        <name>L-glutamate</name>
        <dbReference type="ChEBI" id="CHEBI:29985"/>
    </ligand>
</feature>
<keyword evidence="5 19" id="KW-1133">Transmembrane helix</keyword>
<dbReference type="InterPro" id="IPR001320">
    <property type="entry name" value="Iontro_rcpt_C"/>
</dbReference>
<dbReference type="SUPFAM" id="SSF81324">
    <property type="entry name" value="Voltage-gated potassium channels"/>
    <property type="match status" value="1"/>
</dbReference>
<feature type="transmembrane region" description="Helical" evidence="19">
    <location>
        <begin position="662"/>
        <end position="681"/>
    </location>
</feature>
<feature type="binding site" evidence="15">
    <location>
        <position position="789"/>
    </location>
    <ligand>
        <name>L-glutamate</name>
        <dbReference type="ChEBI" id="CHEBI:29985"/>
    </ligand>
</feature>
<feature type="binding site" evidence="15">
    <location>
        <position position="615"/>
    </location>
    <ligand>
        <name>L-glutamate</name>
        <dbReference type="ChEBI" id="CHEBI:29985"/>
    </ligand>
</feature>
<dbReference type="Pfam" id="PF10613">
    <property type="entry name" value="Lig_chan-Glu_bd"/>
    <property type="match status" value="1"/>
</dbReference>
<feature type="compositionally biased region" description="Gly residues" evidence="18">
    <location>
        <begin position="199"/>
        <end position="218"/>
    </location>
</feature>